<dbReference type="Pfam" id="PF02870">
    <property type="entry name" value="Methyltransf_1N"/>
    <property type="match status" value="1"/>
</dbReference>
<evidence type="ECO:0000256" key="5">
    <source>
        <dbReference type="ARBA" id="ARBA00022679"/>
    </source>
</evidence>
<proteinExistence type="inferred from homology"/>
<keyword evidence="5 9" id="KW-0808">Transferase</keyword>
<evidence type="ECO:0000256" key="1">
    <source>
        <dbReference type="ARBA" id="ARBA00001286"/>
    </source>
</evidence>
<protein>
    <recommendedName>
        <fullName evidence="9">Methylated-DNA--protein-cysteine methyltransferase</fullName>
        <ecNumber evidence="9">2.1.1.63</ecNumber>
    </recommendedName>
    <alternativeName>
        <fullName evidence="9">6-O-methylguanine-DNA methyltransferase</fullName>
        <shortName evidence="9">MGMT</shortName>
    </alternativeName>
    <alternativeName>
        <fullName evidence="9">O-6-methylguanine-DNA-alkyltransferase</fullName>
    </alternativeName>
</protein>
<dbReference type="InterPro" id="IPR008332">
    <property type="entry name" value="MethylG_MeTrfase_N"/>
</dbReference>
<dbReference type="InterPro" id="IPR014048">
    <property type="entry name" value="MethylDNA_cys_MeTrfase_DNA-bd"/>
</dbReference>
<feature type="domain" description="Methylguanine DNA methyltransferase ribonuclease-like" evidence="11">
    <location>
        <begin position="10"/>
        <end position="82"/>
    </location>
</feature>
<evidence type="ECO:0000313" key="13">
    <source>
        <dbReference type="Proteomes" id="UP000315648"/>
    </source>
</evidence>
<reference evidence="12 13" key="1">
    <citation type="submission" date="2019-07" db="EMBL/GenBank/DDBJ databases">
        <title>Description of 53C-WASEF.</title>
        <authorList>
            <person name="Pitt A."/>
            <person name="Hahn M.W."/>
        </authorList>
    </citation>
    <scope>NUCLEOTIDE SEQUENCE [LARGE SCALE GENOMIC DNA]</scope>
    <source>
        <strain evidence="12 13">53C-WASEF</strain>
    </source>
</reference>
<comment type="subcellular location">
    <subcellularLocation>
        <location evidence="9">Cytoplasm</location>
    </subcellularLocation>
</comment>
<comment type="catalytic activity">
    <reaction evidence="8 9">
        <text>a 6-O-methyl-2'-deoxyguanosine in DNA + L-cysteinyl-[protein] = S-methyl-L-cysteinyl-[protein] + a 2'-deoxyguanosine in DNA</text>
        <dbReference type="Rhea" id="RHEA:24000"/>
        <dbReference type="Rhea" id="RHEA-COMP:10131"/>
        <dbReference type="Rhea" id="RHEA-COMP:10132"/>
        <dbReference type="Rhea" id="RHEA-COMP:11367"/>
        <dbReference type="Rhea" id="RHEA-COMP:11368"/>
        <dbReference type="ChEBI" id="CHEBI:29950"/>
        <dbReference type="ChEBI" id="CHEBI:82612"/>
        <dbReference type="ChEBI" id="CHEBI:85445"/>
        <dbReference type="ChEBI" id="CHEBI:85448"/>
        <dbReference type="EC" id="2.1.1.63"/>
    </reaction>
</comment>
<keyword evidence="13" id="KW-1185">Reference proteome</keyword>
<dbReference type="GO" id="GO:0032259">
    <property type="term" value="P:methylation"/>
    <property type="evidence" value="ECO:0007669"/>
    <property type="project" value="UniProtKB-KW"/>
</dbReference>
<dbReference type="Proteomes" id="UP000315648">
    <property type="component" value="Unassembled WGS sequence"/>
</dbReference>
<dbReference type="OrthoDB" id="9783680at2"/>
<comment type="catalytic activity">
    <reaction evidence="1 9">
        <text>a 4-O-methyl-thymidine in DNA + L-cysteinyl-[protein] = a thymidine in DNA + S-methyl-L-cysteinyl-[protein]</text>
        <dbReference type="Rhea" id="RHEA:53428"/>
        <dbReference type="Rhea" id="RHEA-COMP:10131"/>
        <dbReference type="Rhea" id="RHEA-COMP:10132"/>
        <dbReference type="Rhea" id="RHEA-COMP:13555"/>
        <dbReference type="Rhea" id="RHEA-COMP:13556"/>
        <dbReference type="ChEBI" id="CHEBI:29950"/>
        <dbReference type="ChEBI" id="CHEBI:82612"/>
        <dbReference type="ChEBI" id="CHEBI:137386"/>
        <dbReference type="ChEBI" id="CHEBI:137387"/>
        <dbReference type="EC" id="2.1.1.63"/>
    </reaction>
</comment>
<feature type="active site" description="Nucleophile; methyl group acceptor" evidence="9">
    <location>
        <position position="138"/>
    </location>
</feature>
<evidence type="ECO:0000256" key="9">
    <source>
        <dbReference type="HAMAP-Rule" id="MF_00772"/>
    </source>
</evidence>
<dbReference type="RefSeq" id="WP_144228357.1">
    <property type="nucleotide sequence ID" value="NZ_CBCRVV010000001.1"/>
</dbReference>
<dbReference type="InterPro" id="IPR023546">
    <property type="entry name" value="MGMT"/>
</dbReference>
<dbReference type="PANTHER" id="PTHR10815">
    <property type="entry name" value="METHYLATED-DNA--PROTEIN-CYSTEINE METHYLTRANSFERASE"/>
    <property type="match status" value="1"/>
</dbReference>
<dbReference type="PROSITE" id="PS00374">
    <property type="entry name" value="MGMT"/>
    <property type="match status" value="1"/>
</dbReference>
<name>A0A556QMZ2_9BACT</name>
<evidence type="ECO:0000256" key="2">
    <source>
        <dbReference type="ARBA" id="ARBA00008711"/>
    </source>
</evidence>
<dbReference type="FunFam" id="1.10.10.10:FF:000214">
    <property type="entry name" value="Methylated-DNA--protein-cysteine methyltransferase"/>
    <property type="match status" value="1"/>
</dbReference>
<dbReference type="InterPro" id="IPR036388">
    <property type="entry name" value="WH-like_DNA-bd_sf"/>
</dbReference>
<dbReference type="InterPro" id="IPR001497">
    <property type="entry name" value="MethylDNA_cys_MeTrfase_AS"/>
</dbReference>
<comment type="similarity">
    <text evidence="2 9">Belongs to the MGMT family.</text>
</comment>
<sequence length="174" mass="18303">MKPTAPTFHTTTFPTPCGPFSVAVDDTGAVVATAFGDLHRLSERLKPTCNLISDKLSLTIPVKKEVDAYFSGKLHTFTVPLAAQGTEFQHKVWSALVAIPYGETRSYGGLAADLGNPTASRAVGSANGANPICLLVPCHRVIGADGSLTGFAFGEDIKRQLLALEGALPPQLIN</sequence>
<dbReference type="GO" id="GO:0005737">
    <property type="term" value="C:cytoplasm"/>
    <property type="evidence" value="ECO:0007669"/>
    <property type="project" value="UniProtKB-SubCell"/>
</dbReference>
<evidence type="ECO:0000256" key="4">
    <source>
        <dbReference type="ARBA" id="ARBA00022603"/>
    </source>
</evidence>
<evidence type="ECO:0000259" key="11">
    <source>
        <dbReference type="Pfam" id="PF02870"/>
    </source>
</evidence>
<evidence type="ECO:0000256" key="8">
    <source>
        <dbReference type="ARBA" id="ARBA00049348"/>
    </source>
</evidence>
<keyword evidence="6 9" id="KW-0227">DNA damage</keyword>
<organism evidence="12 13">
    <name type="scientific">Rariglobus hedericola</name>
    <dbReference type="NCBI Taxonomy" id="2597822"/>
    <lineage>
        <taxon>Bacteria</taxon>
        <taxon>Pseudomonadati</taxon>
        <taxon>Verrucomicrobiota</taxon>
        <taxon>Opitutia</taxon>
        <taxon>Opitutales</taxon>
        <taxon>Opitutaceae</taxon>
        <taxon>Rariglobus</taxon>
    </lineage>
</organism>
<evidence type="ECO:0000256" key="3">
    <source>
        <dbReference type="ARBA" id="ARBA00022490"/>
    </source>
</evidence>
<dbReference type="InterPro" id="IPR036631">
    <property type="entry name" value="MGMT_N_sf"/>
</dbReference>
<dbReference type="Gene3D" id="1.10.10.10">
    <property type="entry name" value="Winged helix-like DNA-binding domain superfamily/Winged helix DNA-binding domain"/>
    <property type="match status" value="1"/>
</dbReference>
<dbReference type="SUPFAM" id="SSF46767">
    <property type="entry name" value="Methylated DNA-protein cysteine methyltransferase, C-terminal domain"/>
    <property type="match status" value="1"/>
</dbReference>
<dbReference type="CDD" id="cd06445">
    <property type="entry name" value="ATase"/>
    <property type="match status" value="1"/>
</dbReference>
<dbReference type="EMBL" id="VMBG01000001">
    <property type="protein sequence ID" value="TSJ78016.1"/>
    <property type="molecule type" value="Genomic_DNA"/>
</dbReference>
<dbReference type="Gene3D" id="3.30.160.70">
    <property type="entry name" value="Methylated DNA-protein cysteine methyltransferase domain"/>
    <property type="match status" value="1"/>
</dbReference>
<feature type="domain" description="Methylated-DNA-[protein]-cysteine S-methyltransferase DNA binding" evidence="10">
    <location>
        <begin position="87"/>
        <end position="167"/>
    </location>
</feature>
<gene>
    <name evidence="12" type="ORF">FPL22_01520</name>
</gene>
<dbReference type="InterPro" id="IPR036217">
    <property type="entry name" value="MethylDNA_cys_MeTrfase_DNAb"/>
</dbReference>
<comment type="miscellaneous">
    <text evidence="9">This enzyme catalyzes only one turnover and therefore is not strictly catalytic. According to one definition, an enzyme is a biocatalyst that acts repeatedly and over many reaction cycles.</text>
</comment>
<dbReference type="Pfam" id="PF01035">
    <property type="entry name" value="DNA_binding_1"/>
    <property type="match status" value="1"/>
</dbReference>
<evidence type="ECO:0000259" key="10">
    <source>
        <dbReference type="Pfam" id="PF01035"/>
    </source>
</evidence>
<dbReference type="AlphaFoldDB" id="A0A556QMZ2"/>
<evidence type="ECO:0000256" key="6">
    <source>
        <dbReference type="ARBA" id="ARBA00022763"/>
    </source>
</evidence>
<keyword evidence="4 9" id="KW-0489">Methyltransferase</keyword>
<keyword evidence="7 9" id="KW-0234">DNA repair</keyword>
<accession>A0A556QMZ2</accession>
<comment type="function">
    <text evidence="9">Involved in the cellular defense against the biological effects of O6-methylguanine (O6-MeG) and O4-methylthymine (O4-MeT) in DNA. Repairs the methylated nucleobase in DNA by stoichiometrically transferring the methyl group to a cysteine residue in the enzyme. This is a suicide reaction: the enzyme is irreversibly inactivated.</text>
</comment>
<dbReference type="GO" id="GO:0003908">
    <property type="term" value="F:methylated-DNA-[protein]-cysteine S-methyltransferase activity"/>
    <property type="evidence" value="ECO:0007669"/>
    <property type="project" value="UniProtKB-UniRule"/>
</dbReference>
<evidence type="ECO:0000313" key="12">
    <source>
        <dbReference type="EMBL" id="TSJ78016.1"/>
    </source>
</evidence>
<dbReference type="PANTHER" id="PTHR10815:SF13">
    <property type="entry name" value="METHYLATED-DNA--PROTEIN-CYSTEINE METHYLTRANSFERASE"/>
    <property type="match status" value="1"/>
</dbReference>
<dbReference type="NCBIfam" id="TIGR00589">
    <property type="entry name" value="ogt"/>
    <property type="match status" value="1"/>
</dbReference>
<dbReference type="GO" id="GO:0006307">
    <property type="term" value="P:DNA alkylation repair"/>
    <property type="evidence" value="ECO:0007669"/>
    <property type="project" value="UniProtKB-UniRule"/>
</dbReference>
<dbReference type="EC" id="2.1.1.63" evidence="9"/>
<keyword evidence="3 9" id="KW-0963">Cytoplasm</keyword>
<comment type="caution">
    <text evidence="12">The sequence shown here is derived from an EMBL/GenBank/DDBJ whole genome shotgun (WGS) entry which is preliminary data.</text>
</comment>
<evidence type="ECO:0000256" key="7">
    <source>
        <dbReference type="ARBA" id="ARBA00023204"/>
    </source>
</evidence>
<dbReference type="SUPFAM" id="SSF53155">
    <property type="entry name" value="Methylated DNA-protein cysteine methyltransferase domain"/>
    <property type="match status" value="1"/>
</dbReference>
<dbReference type="HAMAP" id="MF_00772">
    <property type="entry name" value="OGT"/>
    <property type="match status" value="1"/>
</dbReference>